<accession>C5LGD4</accession>
<keyword evidence="2" id="KW-1185">Reference proteome</keyword>
<gene>
    <name evidence="1" type="ORF">Pmar_PMAR011436</name>
</gene>
<dbReference type="EMBL" id="GG681815">
    <property type="protein sequence ID" value="EER04210.1"/>
    <property type="molecule type" value="Genomic_DNA"/>
</dbReference>
<dbReference type="GeneID" id="9045620"/>
<organism evidence="2">
    <name type="scientific">Perkinsus marinus (strain ATCC 50983 / TXsc)</name>
    <dbReference type="NCBI Taxonomy" id="423536"/>
    <lineage>
        <taxon>Eukaryota</taxon>
        <taxon>Sar</taxon>
        <taxon>Alveolata</taxon>
        <taxon>Perkinsozoa</taxon>
        <taxon>Perkinsea</taxon>
        <taxon>Perkinsida</taxon>
        <taxon>Perkinsidae</taxon>
        <taxon>Perkinsus</taxon>
    </lineage>
</organism>
<dbReference type="Proteomes" id="UP000007800">
    <property type="component" value="Unassembled WGS sequence"/>
</dbReference>
<name>C5LGD4_PERM5</name>
<dbReference type="RefSeq" id="XP_002772394.1">
    <property type="nucleotide sequence ID" value="XM_002772348.1"/>
</dbReference>
<dbReference type="InParanoid" id="C5LGD4"/>
<evidence type="ECO:0000313" key="1">
    <source>
        <dbReference type="EMBL" id="EER04210.1"/>
    </source>
</evidence>
<evidence type="ECO:0000313" key="2">
    <source>
        <dbReference type="Proteomes" id="UP000007800"/>
    </source>
</evidence>
<reference evidence="1 2" key="1">
    <citation type="submission" date="2008-07" db="EMBL/GenBank/DDBJ databases">
        <authorList>
            <person name="El-Sayed N."/>
            <person name="Caler E."/>
            <person name="Inman J."/>
            <person name="Amedeo P."/>
            <person name="Hass B."/>
            <person name="Wortman J."/>
        </authorList>
    </citation>
    <scope>NUCLEOTIDE SEQUENCE [LARGE SCALE GENOMIC DNA]</scope>
    <source>
        <strain evidence="2">ATCC 50983 / TXsc</strain>
    </source>
</reference>
<sequence>MAISVGQEVKRVSGAVQLRAEELAKLEALVLQEVAQDLQPESWEGVSYSLITEALVELDLEGLEHGRDPIAEEAESNILRLGDYLSLCLTLAYYPSDGDKETNRHLRAERRSVKDRILADDLSPYAVGLAQSYHERYMMARVAAQRAKAEPNYAVEERVKVDVVAGENKSLAEKVTSELTEERTKKVLPPIRPTNCSDSIRKDLTEEAVEKIRKAAEATKPPPGGVFTVREGSGQTLSEFRAYFQTLSNQRAWGDVHAFFWLCKFVDTSLWMNISLAQGQKILCDPLCRSSYTDAVKVVWSALERLSGREKERESLLSEGQRLAQQPGEAVMAFLYRVNRYKQKCEFAGVTADTAHWLSLARVGMRDELSKKLSYLVNVGKPEVSSLCGGTPGGGQL</sequence>
<protein>
    <submittedName>
        <fullName evidence="1">Uncharacterized protein</fullName>
    </submittedName>
</protein>
<dbReference type="AlphaFoldDB" id="C5LGD4"/>
<proteinExistence type="predicted"/>